<proteinExistence type="predicted"/>
<name>A0AAD5XBB1_9FUNG</name>
<feature type="domain" description="Metallo-beta-lactamase" evidence="1">
    <location>
        <begin position="11"/>
        <end position="188"/>
    </location>
</feature>
<reference evidence="2" key="1">
    <citation type="submission" date="2020-05" db="EMBL/GenBank/DDBJ databases">
        <title>Phylogenomic resolution of chytrid fungi.</title>
        <authorList>
            <person name="Stajich J.E."/>
            <person name="Amses K."/>
            <person name="Simmons R."/>
            <person name="Seto K."/>
            <person name="Myers J."/>
            <person name="Bonds A."/>
            <person name="Quandt C.A."/>
            <person name="Barry K."/>
            <person name="Liu P."/>
            <person name="Grigoriev I."/>
            <person name="Longcore J.E."/>
            <person name="James T.Y."/>
        </authorList>
    </citation>
    <scope>NUCLEOTIDE SEQUENCE</scope>
    <source>
        <strain evidence="2">JEL0513</strain>
    </source>
</reference>
<dbReference type="InterPro" id="IPR001279">
    <property type="entry name" value="Metallo-B-lactamas"/>
</dbReference>
<dbReference type="Proteomes" id="UP001211907">
    <property type="component" value="Unassembled WGS sequence"/>
</dbReference>
<dbReference type="Pfam" id="PF12706">
    <property type="entry name" value="Lactamase_B_2"/>
    <property type="match status" value="1"/>
</dbReference>
<protein>
    <recommendedName>
        <fullName evidence="1">Metallo-beta-lactamase domain-containing protein</fullName>
    </recommendedName>
</protein>
<gene>
    <name evidence="2" type="ORF">HK100_008918</name>
</gene>
<organism evidence="2 3">
    <name type="scientific">Physocladia obscura</name>
    <dbReference type="NCBI Taxonomy" id="109957"/>
    <lineage>
        <taxon>Eukaryota</taxon>
        <taxon>Fungi</taxon>
        <taxon>Fungi incertae sedis</taxon>
        <taxon>Chytridiomycota</taxon>
        <taxon>Chytridiomycota incertae sedis</taxon>
        <taxon>Chytridiomycetes</taxon>
        <taxon>Chytridiales</taxon>
        <taxon>Chytriomycetaceae</taxon>
        <taxon>Physocladia</taxon>
    </lineage>
</organism>
<dbReference type="InterPro" id="IPR036866">
    <property type="entry name" value="RibonucZ/Hydroxyglut_hydro"/>
</dbReference>
<dbReference type="CDD" id="cd16279">
    <property type="entry name" value="metallo-hydrolase-like_MBL-fold"/>
    <property type="match status" value="1"/>
</dbReference>
<keyword evidence="3" id="KW-1185">Reference proteome</keyword>
<dbReference type="PANTHER" id="PTHR42663:SF6">
    <property type="entry name" value="HYDROLASE C777.06C-RELATED"/>
    <property type="match status" value="1"/>
</dbReference>
<comment type="caution">
    <text evidence="2">The sequence shown here is derived from an EMBL/GenBank/DDBJ whole genome shotgun (WGS) entry which is preliminary data.</text>
</comment>
<dbReference type="AlphaFoldDB" id="A0AAD5XBB1"/>
<evidence type="ECO:0000259" key="1">
    <source>
        <dbReference type="Pfam" id="PF12706"/>
    </source>
</evidence>
<dbReference type="EMBL" id="JADGJH010004441">
    <property type="protein sequence ID" value="KAJ3085825.1"/>
    <property type="molecule type" value="Genomic_DNA"/>
</dbReference>
<dbReference type="PANTHER" id="PTHR42663">
    <property type="entry name" value="HYDROLASE C777.06C-RELATED-RELATED"/>
    <property type="match status" value="1"/>
</dbReference>
<accession>A0AAD5XBB1</accession>
<evidence type="ECO:0000313" key="2">
    <source>
        <dbReference type="EMBL" id="KAJ3085825.1"/>
    </source>
</evidence>
<dbReference type="SUPFAM" id="SSF56281">
    <property type="entry name" value="Metallo-hydrolase/oxidoreductase"/>
    <property type="match status" value="1"/>
</dbReference>
<evidence type="ECO:0000313" key="3">
    <source>
        <dbReference type="Proteomes" id="UP001211907"/>
    </source>
</evidence>
<dbReference type="Gene3D" id="3.60.15.10">
    <property type="entry name" value="Ribonuclease Z/Hydroxyacylglutathione hydrolase-like"/>
    <property type="match status" value="1"/>
</dbReference>
<sequence length="229" mass="25321">MALSWFPFYAIETIDAILITHGHADAILGFDDLRQWTLDGRVHASIPVYLNSETMKVVARTFPYLVDSALATGGGQIAALQFHVFGDNDHHGGDVYSPLLVDELKVIPFDVEHGKAGENPYYSLGYKFPGITYISDANLIPKVALDLIADSDILVLDALNVKPHPSHMMVDEAIQIALNLKPRLLFLTDFCHDVEHYKLEKTLREHQELKIAGVSAAPAFDGLVVELNC</sequence>